<proteinExistence type="predicted"/>
<dbReference type="AlphaFoldDB" id="A0AAD7EFG8"/>
<accession>A0AAD7EFG8</accession>
<protein>
    <submittedName>
        <fullName evidence="1">Uncharacterized protein</fullName>
    </submittedName>
</protein>
<reference evidence="1" key="1">
    <citation type="submission" date="2023-03" db="EMBL/GenBank/DDBJ databases">
        <title>Massive genome expansion in bonnet fungi (Mycena s.s.) driven by repeated elements and novel gene families across ecological guilds.</title>
        <authorList>
            <consortium name="Lawrence Berkeley National Laboratory"/>
            <person name="Harder C.B."/>
            <person name="Miyauchi S."/>
            <person name="Viragh M."/>
            <person name="Kuo A."/>
            <person name="Thoen E."/>
            <person name="Andreopoulos B."/>
            <person name="Lu D."/>
            <person name="Skrede I."/>
            <person name="Drula E."/>
            <person name="Henrissat B."/>
            <person name="Morin E."/>
            <person name="Kohler A."/>
            <person name="Barry K."/>
            <person name="LaButti K."/>
            <person name="Morin E."/>
            <person name="Salamov A."/>
            <person name="Lipzen A."/>
            <person name="Mereny Z."/>
            <person name="Hegedus B."/>
            <person name="Baldrian P."/>
            <person name="Stursova M."/>
            <person name="Weitz H."/>
            <person name="Taylor A."/>
            <person name="Grigoriev I.V."/>
            <person name="Nagy L.G."/>
            <person name="Martin F."/>
            <person name="Kauserud H."/>
        </authorList>
    </citation>
    <scope>NUCLEOTIDE SEQUENCE</scope>
    <source>
        <strain evidence="1">CBHHK002</strain>
    </source>
</reference>
<sequence length="288" mass="32326">MHHYIYPIIALLNLSNFRFVSHHLEECEVDVANGRSPDLQPIHSYIFFGGFRFRSLVRRGGTADEHDSIWNSLKASNEDTQQFSQAAQRFRLLFSYLIPTDEVLTDLTRGTPIATYFWKCLTHTLSTSLRGGSTLFQQTLDHIVVAVWRLLILHQGFVLPIGWDVLEALLKLPPSPLTTSVIALVKMNILQTSMIHNSYKIRLAQAMHDLLRDNSRDLLEVLTQCEIFAAYSWGGNGSSNQSPKWLDDAAPRAQVTEALTGLLNPDSATRVQGILAGLEKFHGTANVL</sequence>
<evidence type="ECO:0000313" key="2">
    <source>
        <dbReference type="Proteomes" id="UP001218218"/>
    </source>
</evidence>
<gene>
    <name evidence="1" type="ORF">DFH08DRAFT_820498</name>
</gene>
<dbReference type="Proteomes" id="UP001218218">
    <property type="component" value="Unassembled WGS sequence"/>
</dbReference>
<keyword evidence="2" id="KW-1185">Reference proteome</keyword>
<comment type="caution">
    <text evidence="1">The sequence shown here is derived from an EMBL/GenBank/DDBJ whole genome shotgun (WGS) entry which is preliminary data.</text>
</comment>
<evidence type="ECO:0000313" key="1">
    <source>
        <dbReference type="EMBL" id="KAJ7315577.1"/>
    </source>
</evidence>
<organism evidence="1 2">
    <name type="scientific">Mycena albidolilacea</name>
    <dbReference type="NCBI Taxonomy" id="1033008"/>
    <lineage>
        <taxon>Eukaryota</taxon>
        <taxon>Fungi</taxon>
        <taxon>Dikarya</taxon>
        <taxon>Basidiomycota</taxon>
        <taxon>Agaricomycotina</taxon>
        <taxon>Agaricomycetes</taxon>
        <taxon>Agaricomycetidae</taxon>
        <taxon>Agaricales</taxon>
        <taxon>Marasmiineae</taxon>
        <taxon>Mycenaceae</taxon>
        <taxon>Mycena</taxon>
    </lineage>
</organism>
<name>A0AAD7EFG8_9AGAR</name>
<dbReference type="EMBL" id="JARIHO010000061">
    <property type="protein sequence ID" value="KAJ7315577.1"/>
    <property type="molecule type" value="Genomic_DNA"/>
</dbReference>